<evidence type="ECO:0000313" key="1">
    <source>
        <dbReference type="Proteomes" id="UP000887579"/>
    </source>
</evidence>
<protein>
    <submittedName>
        <fullName evidence="2">Uncharacterized protein</fullName>
    </submittedName>
</protein>
<proteinExistence type="predicted"/>
<accession>A0AC34FX26</accession>
<organism evidence="1 2">
    <name type="scientific">Panagrolaimus sp. ES5</name>
    <dbReference type="NCBI Taxonomy" id="591445"/>
    <lineage>
        <taxon>Eukaryota</taxon>
        <taxon>Metazoa</taxon>
        <taxon>Ecdysozoa</taxon>
        <taxon>Nematoda</taxon>
        <taxon>Chromadorea</taxon>
        <taxon>Rhabditida</taxon>
        <taxon>Tylenchina</taxon>
        <taxon>Panagrolaimomorpha</taxon>
        <taxon>Panagrolaimoidea</taxon>
        <taxon>Panagrolaimidae</taxon>
        <taxon>Panagrolaimus</taxon>
    </lineage>
</organism>
<sequence length="120" mass="12483">MVCVAIEPPTTTTKTSTTASTISTTTSSSTTAPTCGEWSSWSCSCCGGCFTRRCVRSCQTTSGCSEPICTGEADKLDSISCASPSEACKFPLPVCCDGQEAYVNFDAPTVSKWCRAGSSK</sequence>
<dbReference type="WBParaSite" id="ES5_v2.g21885.t1">
    <property type="protein sequence ID" value="ES5_v2.g21885.t1"/>
    <property type="gene ID" value="ES5_v2.g21885"/>
</dbReference>
<name>A0AC34FX26_9BILA</name>
<dbReference type="Proteomes" id="UP000887579">
    <property type="component" value="Unplaced"/>
</dbReference>
<reference evidence="2" key="1">
    <citation type="submission" date="2022-11" db="UniProtKB">
        <authorList>
            <consortium name="WormBaseParasite"/>
        </authorList>
    </citation>
    <scope>IDENTIFICATION</scope>
</reference>
<evidence type="ECO:0000313" key="2">
    <source>
        <dbReference type="WBParaSite" id="ES5_v2.g21885.t1"/>
    </source>
</evidence>